<dbReference type="InterPro" id="IPR013320">
    <property type="entry name" value="ConA-like_dom_sf"/>
</dbReference>
<evidence type="ECO:0000256" key="7">
    <source>
        <dbReference type="SAM" id="Phobius"/>
    </source>
</evidence>
<feature type="transmembrane region" description="Helical" evidence="7">
    <location>
        <begin position="128"/>
        <end position="147"/>
    </location>
</feature>
<keyword evidence="10" id="KW-1185">Reference proteome</keyword>
<dbReference type="PANTHER" id="PTHR10963">
    <property type="entry name" value="GLYCOSYL HYDROLASE-RELATED"/>
    <property type="match status" value="1"/>
</dbReference>
<gene>
    <name evidence="9" type="ORF">BP6252_00291</name>
</gene>
<keyword evidence="7" id="KW-0472">Membrane</keyword>
<evidence type="ECO:0000259" key="8">
    <source>
        <dbReference type="PROSITE" id="PS51762"/>
    </source>
</evidence>
<evidence type="ECO:0000256" key="4">
    <source>
        <dbReference type="ARBA" id="ARBA00022801"/>
    </source>
</evidence>
<comment type="similarity">
    <text evidence="2">Belongs to the glycosyl hydrolase 16 family.</text>
</comment>
<dbReference type="FunFam" id="2.60.120.200:FF:000114">
    <property type="entry name" value="Probable endo-1,3(4)-beta-glucanase NFIA_089530"/>
    <property type="match status" value="1"/>
</dbReference>
<sequence length="461" mass="50710">MTSKQPPLLLEYWKPPKPVRHHRANSRNLLSSTPDRPLPPIRTNTIKSREDYWGYWESDKKLPLSTVTSVSSSTTSTMTSYSQNPFADDIHMMSHNIPAGPPPAYKVDREDTLAPRWWDVKNWSKKSFLFAGLALAAIIIIVVVVAVEVEKSNRYPAYSALSYSLTDTYSGTSFFDSFDYFTGYDPTSGFVHYVDSAYASQYNLTYATSDSAILRVDTSVTADSVPNASTGRFSVRLTSKTQYDQGLFIFDVKHTPYGCGTWPALWLSDPNNWPAHGEIDVMEAVNTASTGNQMTLHTSSGCTMKDVKRKETGTVLYSNCANGTNSNAGCGVRGNSTTYGTGFNALGGGVMAMELRSAGIRIWQFFRDAIPSDITSGSPDPSTWGEAAADFPNTDCNIDNHFKNQSIIANIDLCGSWAGTTSIYTGQDDCPSTCQDFVANNATAFTNAYWEFGYFKVYTAS</sequence>
<dbReference type="EMBL" id="PDLM01000001">
    <property type="protein sequence ID" value="RDW88259.1"/>
    <property type="molecule type" value="Genomic_DNA"/>
</dbReference>
<comment type="caution">
    <text evidence="9">The sequence shown here is derived from an EMBL/GenBank/DDBJ whole genome shotgun (WGS) entry which is preliminary data.</text>
</comment>
<dbReference type="InterPro" id="IPR000757">
    <property type="entry name" value="Beta-glucanase-like"/>
</dbReference>
<evidence type="ECO:0000313" key="10">
    <source>
        <dbReference type="Proteomes" id="UP000256645"/>
    </source>
</evidence>
<evidence type="ECO:0000256" key="5">
    <source>
        <dbReference type="ARBA" id="ARBA00023295"/>
    </source>
</evidence>
<dbReference type="GO" id="GO:0052861">
    <property type="term" value="F:endo-1,3(4)-beta-glucanase activity"/>
    <property type="evidence" value="ECO:0007669"/>
    <property type="project" value="UniProtKB-EC"/>
</dbReference>
<dbReference type="PROSITE" id="PS51762">
    <property type="entry name" value="GH16_2"/>
    <property type="match status" value="1"/>
</dbReference>
<comment type="catalytic activity">
    <reaction evidence="1">
        <text>Endohydrolysis of (1-&gt;3)- or (1-&gt;4)-linkages in beta-D-glucans when the glucose residue whose reducing group is involved in the linkage to be hydrolyzed is itself substituted at C-3.</text>
        <dbReference type="EC" id="3.2.1.6"/>
    </reaction>
</comment>
<dbReference type="GO" id="GO:0009251">
    <property type="term" value="P:glucan catabolic process"/>
    <property type="evidence" value="ECO:0007669"/>
    <property type="project" value="TreeGrafter"/>
</dbReference>
<keyword evidence="7" id="KW-0812">Transmembrane</keyword>
<dbReference type="EC" id="3.2.1.6" evidence="3"/>
<evidence type="ECO:0000256" key="3">
    <source>
        <dbReference type="ARBA" id="ARBA00012599"/>
    </source>
</evidence>
<feature type="region of interest" description="Disordered" evidence="6">
    <location>
        <begin position="19"/>
        <end position="42"/>
    </location>
</feature>
<accession>A0A3D8SPK6</accession>
<dbReference type="Gene3D" id="2.60.120.200">
    <property type="match status" value="1"/>
</dbReference>
<evidence type="ECO:0000256" key="2">
    <source>
        <dbReference type="ARBA" id="ARBA00006865"/>
    </source>
</evidence>
<dbReference type="OrthoDB" id="192832at2759"/>
<proteinExistence type="inferred from homology"/>
<dbReference type="Proteomes" id="UP000256645">
    <property type="component" value="Unassembled WGS sequence"/>
</dbReference>
<dbReference type="InterPro" id="IPR050546">
    <property type="entry name" value="Glycosyl_Hydrlase_16"/>
</dbReference>
<dbReference type="PANTHER" id="PTHR10963:SF42">
    <property type="entry name" value="PUTATIVE (AFU_ORTHOLOGUE AFUA_5G02280)-RELATED"/>
    <property type="match status" value="1"/>
</dbReference>
<name>A0A3D8SPK6_9HELO</name>
<protein>
    <recommendedName>
        <fullName evidence="3">endo-1,3(4)-beta-glucanase</fullName>
        <ecNumber evidence="3">3.2.1.6</ecNumber>
    </recommendedName>
</protein>
<reference evidence="9 10" key="1">
    <citation type="journal article" date="2018" name="IMA Fungus">
        <title>IMA Genome-F 9: Draft genome sequence of Annulohypoxylon stygium, Aspergillus mulundensis, Berkeleyomyces basicola (syn. Thielaviopsis basicola), Ceratocystis smalleyi, two Cercospora beticola strains, Coleophoma cylindrospora, Fusarium fracticaudum, Phialophora cf. hyalina, and Morchella septimelata.</title>
        <authorList>
            <person name="Wingfield B.D."/>
            <person name="Bills G.F."/>
            <person name="Dong Y."/>
            <person name="Huang W."/>
            <person name="Nel W.J."/>
            <person name="Swalarsk-Parry B.S."/>
            <person name="Vaghefi N."/>
            <person name="Wilken P.M."/>
            <person name="An Z."/>
            <person name="de Beer Z.W."/>
            <person name="De Vos L."/>
            <person name="Chen L."/>
            <person name="Duong T.A."/>
            <person name="Gao Y."/>
            <person name="Hammerbacher A."/>
            <person name="Kikkert J.R."/>
            <person name="Li Y."/>
            <person name="Li H."/>
            <person name="Li K."/>
            <person name="Li Q."/>
            <person name="Liu X."/>
            <person name="Ma X."/>
            <person name="Naidoo K."/>
            <person name="Pethybridge S.J."/>
            <person name="Sun J."/>
            <person name="Steenkamp E.T."/>
            <person name="van der Nest M.A."/>
            <person name="van Wyk S."/>
            <person name="Wingfield M.J."/>
            <person name="Xiong C."/>
            <person name="Yue Q."/>
            <person name="Zhang X."/>
        </authorList>
    </citation>
    <scope>NUCLEOTIDE SEQUENCE [LARGE SCALE GENOMIC DNA]</scope>
    <source>
        <strain evidence="9 10">BP6252</strain>
    </source>
</reference>
<dbReference type="STRING" id="1849047.A0A3D8SPK6"/>
<dbReference type="CDD" id="cd02181">
    <property type="entry name" value="GH16_fungal_Lam16A_glucanase"/>
    <property type="match status" value="1"/>
</dbReference>
<keyword evidence="7" id="KW-1133">Transmembrane helix</keyword>
<dbReference type="SUPFAM" id="SSF49899">
    <property type="entry name" value="Concanavalin A-like lectins/glucanases"/>
    <property type="match status" value="1"/>
</dbReference>
<dbReference type="AlphaFoldDB" id="A0A3D8SPK6"/>
<organism evidence="9 10">
    <name type="scientific">Coleophoma cylindrospora</name>
    <dbReference type="NCBI Taxonomy" id="1849047"/>
    <lineage>
        <taxon>Eukaryota</taxon>
        <taxon>Fungi</taxon>
        <taxon>Dikarya</taxon>
        <taxon>Ascomycota</taxon>
        <taxon>Pezizomycotina</taxon>
        <taxon>Leotiomycetes</taxon>
        <taxon>Helotiales</taxon>
        <taxon>Dermateaceae</taxon>
        <taxon>Coleophoma</taxon>
    </lineage>
</organism>
<dbReference type="Pfam" id="PF26113">
    <property type="entry name" value="GH16_XgeA"/>
    <property type="match status" value="1"/>
</dbReference>
<evidence type="ECO:0000256" key="1">
    <source>
        <dbReference type="ARBA" id="ARBA00000124"/>
    </source>
</evidence>
<feature type="domain" description="GH16" evidence="8">
    <location>
        <begin position="156"/>
        <end position="459"/>
    </location>
</feature>
<evidence type="ECO:0000313" key="9">
    <source>
        <dbReference type="EMBL" id="RDW88259.1"/>
    </source>
</evidence>
<keyword evidence="4" id="KW-0378">Hydrolase</keyword>
<keyword evidence="5" id="KW-0326">Glycosidase</keyword>
<evidence type="ECO:0000256" key="6">
    <source>
        <dbReference type="SAM" id="MobiDB-lite"/>
    </source>
</evidence>